<evidence type="ECO:0000313" key="2">
    <source>
        <dbReference type="Proteomes" id="UP001172386"/>
    </source>
</evidence>
<organism evidence="1 2">
    <name type="scientific">Neophaeococcomyces mojaviensis</name>
    <dbReference type="NCBI Taxonomy" id="3383035"/>
    <lineage>
        <taxon>Eukaryota</taxon>
        <taxon>Fungi</taxon>
        <taxon>Dikarya</taxon>
        <taxon>Ascomycota</taxon>
        <taxon>Pezizomycotina</taxon>
        <taxon>Eurotiomycetes</taxon>
        <taxon>Chaetothyriomycetidae</taxon>
        <taxon>Chaetothyriales</taxon>
        <taxon>Chaetothyriales incertae sedis</taxon>
        <taxon>Neophaeococcomyces</taxon>
    </lineage>
</organism>
<keyword evidence="2" id="KW-1185">Reference proteome</keyword>
<dbReference type="EMBL" id="JAPDRQ010000244">
    <property type="protein sequence ID" value="KAJ9651622.1"/>
    <property type="molecule type" value="Genomic_DNA"/>
</dbReference>
<name>A0ACC2ZVM3_9EURO</name>
<dbReference type="Proteomes" id="UP001172386">
    <property type="component" value="Unassembled WGS sequence"/>
</dbReference>
<comment type="caution">
    <text evidence="1">The sequence shown here is derived from an EMBL/GenBank/DDBJ whole genome shotgun (WGS) entry which is preliminary data.</text>
</comment>
<proteinExistence type="predicted"/>
<protein>
    <submittedName>
        <fullName evidence="1">Uncharacterized protein</fullName>
    </submittedName>
</protein>
<reference evidence="1" key="1">
    <citation type="submission" date="2022-10" db="EMBL/GenBank/DDBJ databases">
        <title>Culturing micro-colonial fungi from biological soil crusts in the Mojave desert and describing Neophaeococcomyces mojavensis, and introducing the new genera and species Taxawa tesnikishii.</title>
        <authorList>
            <person name="Kurbessoian T."/>
            <person name="Stajich J.E."/>
        </authorList>
    </citation>
    <scope>NUCLEOTIDE SEQUENCE</scope>
    <source>
        <strain evidence="1">JES_112</strain>
    </source>
</reference>
<accession>A0ACC2ZVM3</accession>
<sequence>MATATGTQPDRPFSRNPELSGYQATANLMGGFPNMAIFRRFRNAGALDLLYRQAELQHTILRWAALANRDAQPQSGAEFDLKFVELLLSTHDPDKQNGMQRRIWLEVSEKLGDYYDRLFKFQRVCNLPAADRHHLGELRHHLKDGDQGAEYLRGYEAEIYYYRDEPQISELIEADFTSIAKSDEPDLFTQLARGPAVDLFHRIIGLHRKRNIKVPRIAQRTPLEYPWKVYSPEHTIILARILYATLTSFLVTMAIISLNYFKSLISRFLLIMIHNLLFTIAMAVFAKGKPGELFAVAAAYAAVLVVFASGSAGPNSSSRTQEPVVA</sequence>
<evidence type="ECO:0000313" key="1">
    <source>
        <dbReference type="EMBL" id="KAJ9651622.1"/>
    </source>
</evidence>
<gene>
    <name evidence="1" type="ORF">H2198_009095</name>
</gene>